<comment type="function">
    <text evidence="1 9">May be involved in recombinational repair of damaged DNA.</text>
</comment>
<dbReference type="FunFam" id="3.40.50.300:FF:000319">
    <property type="entry name" value="DNA repair protein RecN"/>
    <property type="match status" value="1"/>
</dbReference>
<evidence type="ECO:0000256" key="2">
    <source>
        <dbReference type="ARBA" id="ARBA00009441"/>
    </source>
</evidence>
<keyword evidence="7 9" id="KW-0234">DNA repair</keyword>
<keyword evidence="10" id="KW-0175">Coiled coil</keyword>
<accession>A0A1W0D835</accession>
<keyword evidence="6" id="KW-0067">ATP-binding</keyword>
<dbReference type="CDD" id="cd03241">
    <property type="entry name" value="ABC_RecN"/>
    <property type="match status" value="2"/>
</dbReference>
<dbReference type="NCBIfam" id="NF008121">
    <property type="entry name" value="PRK10869.1"/>
    <property type="match status" value="1"/>
</dbReference>
<dbReference type="NCBIfam" id="TIGR00634">
    <property type="entry name" value="recN"/>
    <property type="match status" value="1"/>
</dbReference>
<evidence type="ECO:0000256" key="8">
    <source>
        <dbReference type="ARBA" id="ARBA00033408"/>
    </source>
</evidence>
<dbReference type="GO" id="GO:0009432">
    <property type="term" value="P:SOS response"/>
    <property type="evidence" value="ECO:0007669"/>
    <property type="project" value="TreeGrafter"/>
</dbReference>
<proteinExistence type="inferred from homology"/>
<dbReference type="GO" id="GO:0006281">
    <property type="term" value="P:DNA repair"/>
    <property type="evidence" value="ECO:0007669"/>
    <property type="project" value="UniProtKB-KW"/>
</dbReference>
<feature type="domain" description="RecF/RecN/SMC N-terminal" evidence="11">
    <location>
        <begin position="4"/>
        <end position="507"/>
    </location>
</feature>
<evidence type="ECO:0000313" key="13">
    <source>
        <dbReference type="Proteomes" id="UP000192721"/>
    </source>
</evidence>
<dbReference type="GO" id="GO:0005524">
    <property type="term" value="F:ATP binding"/>
    <property type="evidence" value="ECO:0007669"/>
    <property type="project" value="UniProtKB-KW"/>
</dbReference>
<evidence type="ECO:0000256" key="10">
    <source>
        <dbReference type="SAM" id="Coils"/>
    </source>
</evidence>
<dbReference type="FunFam" id="3.40.50.300:FF:000356">
    <property type="entry name" value="DNA repair protein RecN"/>
    <property type="match status" value="1"/>
</dbReference>
<dbReference type="SUPFAM" id="SSF52540">
    <property type="entry name" value="P-loop containing nucleoside triphosphate hydrolases"/>
    <property type="match status" value="1"/>
</dbReference>
<evidence type="ECO:0000256" key="1">
    <source>
        <dbReference type="ARBA" id="ARBA00003618"/>
    </source>
</evidence>
<dbReference type="AlphaFoldDB" id="A0A1W0D835"/>
<evidence type="ECO:0000313" key="12">
    <source>
        <dbReference type="EMBL" id="OQS43156.1"/>
    </source>
</evidence>
<dbReference type="GO" id="GO:0006310">
    <property type="term" value="P:DNA recombination"/>
    <property type="evidence" value="ECO:0007669"/>
    <property type="project" value="InterPro"/>
</dbReference>
<dbReference type="InterPro" id="IPR004604">
    <property type="entry name" value="DNA_recomb/repair_RecN"/>
</dbReference>
<dbReference type="PANTHER" id="PTHR11059">
    <property type="entry name" value="DNA REPAIR PROTEIN RECN"/>
    <property type="match status" value="1"/>
</dbReference>
<dbReference type="Gene3D" id="6.10.140.1080">
    <property type="match status" value="1"/>
</dbReference>
<evidence type="ECO:0000256" key="5">
    <source>
        <dbReference type="ARBA" id="ARBA00022763"/>
    </source>
</evidence>
<dbReference type="InterPro" id="IPR027417">
    <property type="entry name" value="P-loop_NTPase"/>
</dbReference>
<dbReference type="EMBL" id="MUKV01000003">
    <property type="protein sequence ID" value="OQS43156.1"/>
    <property type="molecule type" value="Genomic_DNA"/>
</dbReference>
<dbReference type="RefSeq" id="WP_081554691.1">
    <property type="nucleotide sequence ID" value="NZ_MUKV01000003.1"/>
</dbReference>
<dbReference type="Pfam" id="PF02463">
    <property type="entry name" value="SMC_N"/>
    <property type="match status" value="1"/>
</dbReference>
<dbReference type="Proteomes" id="UP000192721">
    <property type="component" value="Unassembled WGS sequence"/>
</dbReference>
<dbReference type="PIRSF" id="PIRSF003128">
    <property type="entry name" value="RecN"/>
    <property type="match status" value="1"/>
</dbReference>
<organism evidence="12 13">
    <name type="scientific">Chromobacterium haemolyticum</name>
    <dbReference type="NCBI Taxonomy" id="394935"/>
    <lineage>
        <taxon>Bacteria</taxon>
        <taxon>Pseudomonadati</taxon>
        <taxon>Pseudomonadota</taxon>
        <taxon>Betaproteobacteria</taxon>
        <taxon>Neisseriales</taxon>
        <taxon>Chromobacteriaceae</taxon>
        <taxon>Chromobacterium</taxon>
    </lineage>
</organism>
<sequence>MLLSLTVKDFVIVDSISLDFQAGFTVLTGETGAGKSILLDALSLLLGDRAEGAQVREGAERAEITAEFDTRGRPEIDAWLEENGLNGDDDVLLLRRLLDKSGRSRSFVNGQAATLSQLKQLGEFLVDIHGQHAHQSLMKADAQRQLLDAYAGSTALARDVHKAWQDWQAARRARADAERLSRESEVERERLNWQINELSELNLQPDEWSALNQSHSRLANAAELAQSAQLAVDTLSEMDNSCLTMLSQVQTRLSKLANLDPRLADTLSLLDSVDAELREVVYSLRDYASDIDENPGQLAEVESRLDALMSIARKYRVQPQDLQEKLDDWQQQLQALEASDDIEALSLAETSTLARYRTQAEALSGKRRQAASELSARIGAEMQHLAMSGARFAIELAPLSEPSAHGLESIEYLVAANAGTSLRPLAKVASGGELSRISLAMQVVISQVASVPTLIFDEVDVGIGGRVAEVIGHMLRQLGQRYQVLCITHLPQVASCGSHHWQVSKSEHKGRVKSHIEPLDSEQRVLEIARMLGGVELTQTTREHAAEMLASNAPAL</sequence>
<evidence type="ECO:0000256" key="9">
    <source>
        <dbReference type="PIRNR" id="PIRNR003128"/>
    </source>
</evidence>
<dbReference type="GO" id="GO:0043590">
    <property type="term" value="C:bacterial nucleoid"/>
    <property type="evidence" value="ECO:0007669"/>
    <property type="project" value="TreeGrafter"/>
</dbReference>
<dbReference type="PANTHER" id="PTHR11059:SF0">
    <property type="entry name" value="DNA REPAIR PROTEIN RECN"/>
    <property type="match status" value="1"/>
</dbReference>
<evidence type="ECO:0000256" key="7">
    <source>
        <dbReference type="ARBA" id="ARBA00023204"/>
    </source>
</evidence>
<dbReference type="Gene3D" id="3.40.50.300">
    <property type="entry name" value="P-loop containing nucleotide triphosphate hydrolases"/>
    <property type="match status" value="2"/>
</dbReference>
<evidence type="ECO:0000256" key="6">
    <source>
        <dbReference type="ARBA" id="ARBA00022840"/>
    </source>
</evidence>
<keyword evidence="4" id="KW-0547">Nucleotide-binding</keyword>
<protein>
    <recommendedName>
        <fullName evidence="3 9">DNA repair protein RecN</fullName>
    </recommendedName>
    <alternativeName>
        <fullName evidence="8 9">Recombination protein N</fullName>
    </alternativeName>
</protein>
<comment type="similarity">
    <text evidence="2 9">Belongs to the RecN family.</text>
</comment>
<gene>
    <name evidence="12" type="ORF">B0T45_04095</name>
</gene>
<feature type="coiled-coil region" evidence="10">
    <location>
        <begin position="319"/>
        <end position="373"/>
    </location>
</feature>
<evidence type="ECO:0000259" key="11">
    <source>
        <dbReference type="Pfam" id="PF02463"/>
    </source>
</evidence>
<name>A0A1W0D835_9NEIS</name>
<evidence type="ECO:0000256" key="4">
    <source>
        <dbReference type="ARBA" id="ARBA00022741"/>
    </source>
</evidence>
<evidence type="ECO:0000256" key="3">
    <source>
        <dbReference type="ARBA" id="ARBA00021315"/>
    </source>
</evidence>
<reference evidence="12 13" key="1">
    <citation type="submission" date="2017-02" db="EMBL/GenBank/DDBJ databases">
        <title>Chromobacterium haemolyticum H5244.</title>
        <authorList>
            <person name="Gulvik C.A."/>
        </authorList>
    </citation>
    <scope>NUCLEOTIDE SEQUENCE [LARGE SCALE GENOMIC DNA]</scope>
    <source>
        <strain evidence="12 13">H5244</strain>
    </source>
</reference>
<keyword evidence="5 9" id="KW-0227">DNA damage</keyword>
<dbReference type="InterPro" id="IPR003395">
    <property type="entry name" value="RecF/RecN/SMC_N"/>
</dbReference>
<comment type="caution">
    <text evidence="12">The sequence shown here is derived from an EMBL/GenBank/DDBJ whole genome shotgun (WGS) entry which is preliminary data.</text>
</comment>